<dbReference type="SMART" id="SM00387">
    <property type="entry name" value="HATPase_c"/>
    <property type="match status" value="1"/>
</dbReference>
<evidence type="ECO:0000256" key="1">
    <source>
        <dbReference type="ARBA" id="ARBA00000085"/>
    </source>
</evidence>
<gene>
    <name evidence="9" type="ORF">F0P94_17165</name>
</gene>
<name>A0A5N1IKN0_9BACT</name>
<evidence type="ECO:0000259" key="8">
    <source>
        <dbReference type="PROSITE" id="PS50109"/>
    </source>
</evidence>
<dbReference type="GO" id="GO:0000155">
    <property type="term" value="F:phosphorelay sensor kinase activity"/>
    <property type="evidence" value="ECO:0007669"/>
    <property type="project" value="InterPro"/>
</dbReference>
<dbReference type="RefSeq" id="WP_150905341.1">
    <property type="nucleotide sequence ID" value="NZ_VTWT01000011.1"/>
</dbReference>
<dbReference type="PROSITE" id="PS50109">
    <property type="entry name" value="HIS_KIN"/>
    <property type="match status" value="1"/>
</dbReference>
<keyword evidence="7" id="KW-0472">Membrane</keyword>
<reference evidence="9 10" key="1">
    <citation type="submission" date="2019-09" db="EMBL/GenBank/DDBJ databases">
        <title>Genome sequence of Adhaeribacter sp. M2.</title>
        <authorList>
            <person name="Srinivasan S."/>
        </authorList>
    </citation>
    <scope>NUCLEOTIDE SEQUENCE [LARGE SCALE GENOMIC DNA]</scope>
    <source>
        <strain evidence="9 10">M2</strain>
    </source>
</reference>
<dbReference type="InterPro" id="IPR004358">
    <property type="entry name" value="Sig_transdc_His_kin-like_C"/>
</dbReference>
<keyword evidence="5 9" id="KW-0418">Kinase</keyword>
<dbReference type="Gene3D" id="3.30.565.10">
    <property type="entry name" value="Histidine kinase-like ATPase, C-terminal domain"/>
    <property type="match status" value="1"/>
</dbReference>
<protein>
    <recommendedName>
        <fullName evidence="2">histidine kinase</fullName>
        <ecNumber evidence="2">2.7.13.3</ecNumber>
    </recommendedName>
</protein>
<dbReference type="InterPro" id="IPR003661">
    <property type="entry name" value="HisK_dim/P_dom"/>
</dbReference>
<comment type="catalytic activity">
    <reaction evidence="1">
        <text>ATP + protein L-histidine = ADP + protein N-phospho-L-histidine.</text>
        <dbReference type="EC" id="2.7.13.3"/>
    </reaction>
</comment>
<dbReference type="FunFam" id="3.30.565.10:FF:000006">
    <property type="entry name" value="Sensor histidine kinase WalK"/>
    <property type="match status" value="1"/>
</dbReference>
<evidence type="ECO:0000256" key="4">
    <source>
        <dbReference type="ARBA" id="ARBA00022679"/>
    </source>
</evidence>
<accession>A0A5N1IKN0</accession>
<dbReference type="Proteomes" id="UP000326570">
    <property type="component" value="Unassembled WGS sequence"/>
</dbReference>
<feature type="domain" description="Histidine kinase" evidence="8">
    <location>
        <begin position="211"/>
        <end position="430"/>
    </location>
</feature>
<dbReference type="InterPro" id="IPR036097">
    <property type="entry name" value="HisK_dim/P_sf"/>
</dbReference>
<comment type="caution">
    <text evidence="9">The sequence shown here is derived from an EMBL/GenBank/DDBJ whole genome shotgun (WGS) entry which is preliminary data.</text>
</comment>
<dbReference type="SMART" id="SM00388">
    <property type="entry name" value="HisKA"/>
    <property type="match status" value="1"/>
</dbReference>
<keyword evidence="3" id="KW-0597">Phosphoprotein</keyword>
<dbReference type="InterPro" id="IPR005467">
    <property type="entry name" value="His_kinase_dom"/>
</dbReference>
<sequence length="430" mass="48491">MSRKKIRMIIVLATLSLAGLLGVQLTWLQKAYSLEEKEFNLAVNVALQHISQKILADSGLTAATPPVQQLSSSFFLAQVNAPIEAKELDTLLKKEFSKRRLEVNYEYGILNASDDTLVFGNYVPATHPKKEADNAPESSAENGMVTGKKAAGRYNFAVVFPGKTTYIFSEMTLWLYSTLALLVVVIFFAYTLLSILKEKKLSEMKENFINNMTHELQTPITNIAIASEMLRTQGNSLPPHKTERYHQIIYQENERLKAQVERVLQMAVLEKKELALRKTSTNVHQVIQDTMQSLHLRLQKRAGQVHFNLQAENAEILADSLHLTNVVYNLLDNAEKYSPQAPEIEVSTRNHQNGILISIADKGLGISKEVQQYVFDKFYRVPTGNLHNVKGFGLGLSYVKTIMEAHQGTIQLNSRENQGSRFELYFPFAS</sequence>
<keyword evidence="6" id="KW-0902">Two-component regulatory system</keyword>
<organism evidence="9 10">
    <name type="scientific">Adhaeribacter soli</name>
    <dbReference type="NCBI Taxonomy" id="2607655"/>
    <lineage>
        <taxon>Bacteria</taxon>
        <taxon>Pseudomonadati</taxon>
        <taxon>Bacteroidota</taxon>
        <taxon>Cytophagia</taxon>
        <taxon>Cytophagales</taxon>
        <taxon>Hymenobacteraceae</taxon>
        <taxon>Adhaeribacter</taxon>
    </lineage>
</organism>
<keyword evidence="4" id="KW-0808">Transferase</keyword>
<dbReference type="InterPro" id="IPR003594">
    <property type="entry name" value="HATPase_dom"/>
</dbReference>
<feature type="transmembrane region" description="Helical" evidence="7">
    <location>
        <begin position="173"/>
        <end position="196"/>
    </location>
</feature>
<dbReference type="Pfam" id="PF00512">
    <property type="entry name" value="HisKA"/>
    <property type="match status" value="1"/>
</dbReference>
<keyword evidence="7" id="KW-0812">Transmembrane</keyword>
<dbReference type="Gene3D" id="1.10.287.130">
    <property type="match status" value="1"/>
</dbReference>
<proteinExistence type="predicted"/>
<dbReference type="PANTHER" id="PTHR43711:SF1">
    <property type="entry name" value="HISTIDINE KINASE 1"/>
    <property type="match status" value="1"/>
</dbReference>
<evidence type="ECO:0000256" key="7">
    <source>
        <dbReference type="SAM" id="Phobius"/>
    </source>
</evidence>
<keyword evidence="10" id="KW-1185">Reference proteome</keyword>
<evidence type="ECO:0000256" key="6">
    <source>
        <dbReference type="ARBA" id="ARBA00023012"/>
    </source>
</evidence>
<dbReference type="PRINTS" id="PR00344">
    <property type="entry name" value="BCTRLSENSOR"/>
</dbReference>
<dbReference type="PANTHER" id="PTHR43711">
    <property type="entry name" value="TWO-COMPONENT HISTIDINE KINASE"/>
    <property type="match status" value="1"/>
</dbReference>
<keyword evidence="7" id="KW-1133">Transmembrane helix</keyword>
<evidence type="ECO:0000313" key="9">
    <source>
        <dbReference type="EMBL" id="KAA9325666.1"/>
    </source>
</evidence>
<evidence type="ECO:0000256" key="2">
    <source>
        <dbReference type="ARBA" id="ARBA00012438"/>
    </source>
</evidence>
<dbReference type="Pfam" id="PF02518">
    <property type="entry name" value="HATPase_c"/>
    <property type="match status" value="1"/>
</dbReference>
<dbReference type="EC" id="2.7.13.3" evidence="2"/>
<dbReference type="SUPFAM" id="SSF55874">
    <property type="entry name" value="ATPase domain of HSP90 chaperone/DNA topoisomerase II/histidine kinase"/>
    <property type="match status" value="1"/>
</dbReference>
<dbReference type="InterPro" id="IPR050736">
    <property type="entry name" value="Sensor_HK_Regulatory"/>
</dbReference>
<evidence type="ECO:0000313" key="10">
    <source>
        <dbReference type="Proteomes" id="UP000326570"/>
    </source>
</evidence>
<dbReference type="SUPFAM" id="SSF47384">
    <property type="entry name" value="Homodimeric domain of signal transducing histidine kinase"/>
    <property type="match status" value="1"/>
</dbReference>
<dbReference type="EMBL" id="VTWT01000011">
    <property type="protein sequence ID" value="KAA9325666.1"/>
    <property type="molecule type" value="Genomic_DNA"/>
</dbReference>
<dbReference type="InterPro" id="IPR036890">
    <property type="entry name" value="HATPase_C_sf"/>
</dbReference>
<evidence type="ECO:0000256" key="3">
    <source>
        <dbReference type="ARBA" id="ARBA00022553"/>
    </source>
</evidence>
<dbReference type="CDD" id="cd00082">
    <property type="entry name" value="HisKA"/>
    <property type="match status" value="1"/>
</dbReference>
<dbReference type="AlphaFoldDB" id="A0A5N1IKN0"/>
<evidence type="ECO:0000256" key="5">
    <source>
        <dbReference type="ARBA" id="ARBA00022777"/>
    </source>
</evidence>